<dbReference type="PROSITE" id="PS00166">
    <property type="entry name" value="ENOYL_COA_HYDRATASE"/>
    <property type="match status" value="1"/>
</dbReference>
<feature type="non-terminal residue" evidence="8">
    <location>
        <position position="258"/>
    </location>
</feature>
<dbReference type="Pfam" id="PF00378">
    <property type="entry name" value="ECH_1"/>
    <property type="match status" value="1"/>
</dbReference>
<dbReference type="OrthoDB" id="2018133at2759"/>
<dbReference type="Gene3D" id="1.10.12.10">
    <property type="entry name" value="Lyase 2-enoyl-coa Hydratase, Chain A, domain 2"/>
    <property type="match status" value="1"/>
</dbReference>
<keyword evidence="3" id="KW-0276">Fatty acid metabolism</keyword>
<evidence type="ECO:0000256" key="5">
    <source>
        <dbReference type="ARBA" id="ARBA00023239"/>
    </source>
</evidence>
<dbReference type="InterPro" id="IPR001753">
    <property type="entry name" value="Enoyl-CoA_hydra/iso"/>
</dbReference>
<dbReference type="InterPro" id="IPR014748">
    <property type="entry name" value="Enoyl-CoA_hydra_C"/>
</dbReference>
<comment type="caution">
    <text evidence="8">The sequence shown here is derived from an EMBL/GenBank/DDBJ whole genome shotgun (WGS) entry which is preliminary data.</text>
</comment>
<dbReference type="GO" id="GO:0004300">
    <property type="term" value="F:enoyl-CoA hydratase activity"/>
    <property type="evidence" value="ECO:0007669"/>
    <property type="project" value="UniProtKB-EC"/>
</dbReference>
<keyword evidence="4" id="KW-0443">Lipid metabolism</keyword>
<dbReference type="FunFam" id="3.90.226.10:FF:000019">
    <property type="entry name" value="Enoyl-CoA hydratase, mitochondrial"/>
    <property type="match status" value="1"/>
</dbReference>
<dbReference type="AlphaFoldDB" id="A0A8S3ZU69"/>
<dbReference type="SUPFAM" id="SSF52096">
    <property type="entry name" value="ClpP/crotonase"/>
    <property type="match status" value="1"/>
</dbReference>
<dbReference type="PANTHER" id="PTHR11941">
    <property type="entry name" value="ENOYL-COA HYDRATASE-RELATED"/>
    <property type="match status" value="1"/>
</dbReference>
<organism evidence="8 9">
    <name type="scientific">Candidula unifasciata</name>
    <dbReference type="NCBI Taxonomy" id="100452"/>
    <lineage>
        <taxon>Eukaryota</taxon>
        <taxon>Metazoa</taxon>
        <taxon>Spiralia</taxon>
        <taxon>Lophotrochozoa</taxon>
        <taxon>Mollusca</taxon>
        <taxon>Gastropoda</taxon>
        <taxon>Heterobranchia</taxon>
        <taxon>Euthyneura</taxon>
        <taxon>Panpulmonata</taxon>
        <taxon>Eupulmonata</taxon>
        <taxon>Stylommatophora</taxon>
        <taxon>Helicina</taxon>
        <taxon>Helicoidea</taxon>
        <taxon>Geomitridae</taxon>
        <taxon>Candidula</taxon>
    </lineage>
</organism>
<evidence type="ECO:0000256" key="3">
    <source>
        <dbReference type="ARBA" id="ARBA00022832"/>
    </source>
</evidence>
<name>A0A8S3ZU69_9EUPU</name>
<dbReference type="Gene3D" id="3.90.226.10">
    <property type="entry name" value="2-enoyl-CoA Hydratase, Chain A, domain 1"/>
    <property type="match status" value="1"/>
</dbReference>
<dbReference type="InterPro" id="IPR018376">
    <property type="entry name" value="Enoyl-CoA_hyd/isom_CS"/>
</dbReference>
<dbReference type="InterPro" id="IPR029045">
    <property type="entry name" value="ClpP/crotonase-like_dom_sf"/>
</dbReference>
<evidence type="ECO:0000313" key="9">
    <source>
        <dbReference type="Proteomes" id="UP000678393"/>
    </source>
</evidence>
<evidence type="ECO:0000313" key="8">
    <source>
        <dbReference type="EMBL" id="CAG5132943.1"/>
    </source>
</evidence>
<dbReference type="GO" id="GO:0006635">
    <property type="term" value="P:fatty acid beta-oxidation"/>
    <property type="evidence" value="ECO:0007669"/>
    <property type="project" value="TreeGrafter"/>
</dbReference>
<evidence type="ECO:0000256" key="6">
    <source>
        <dbReference type="ARBA" id="ARBA00073937"/>
    </source>
</evidence>
<evidence type="ECO:0000256" key="2">
    <source>
        <dbReference type="ARBA" id="ARBA00012076"/>
    </source>
</evidence>
<sequence>QYKNLRVEKRGEKENVLLIQLNRPRAFNALSDALISELSCALQDAEADKDVGAVVLTGSDRAFSVGADIAEMSKKTYQLLVETEFPNFEVVAKTRKPIMAAVNGYALGGGCELALMCDIIYAGDNAQFGQPEVAIGTIPGAGATQRLARVIGKSKAMEMILTGNRLSAQEAERAGLVSKVFPSNELVEKTVKTAEKIAGFSKTIAALCKESVNTGYDLSLAEGTHFEKRLFHATFSTRDRKEGMAAFVEKRSPSFKDC</sequence>
<gene>
    <name evidence="8" type="ORF">CUNI_LOCUS18501</name>
</gene>
<dbReference type="Proteomes" id="UP000678393">
    <property type="component" value="Unassembled WGS sequence"/>
</dbReference>
<evidence type="ECO:0000256" key="4">
    <source>
        <dbReference type="ARBA" id="ARBA00023098"/>
    </source>
</evidence>
<keyword evidence="5" id="KW-0456">Lyase</keyword>
<dbReference type="CDD" id="cd06558">
    <property type="entry name" value="crotonase-like"/>
    <property type="match status" value="1"/>
</dbReference>
<accession>A0A8S3ZU69</accession>
<dbReference type="GO" id="GO:0005739">
    <property type="term" value="C:mitochondrion"/>
    <property type="evidence" value="ECO:0007669"/>
    <property type="project" value="TreeGrafter"/>
</dbReference>
<comment type="similarity">
    <text evidence="1 7">Belongs to the enoyl-CoA hydratase/isomerase family.</text>
</comment>
<dbReference type="PANTHER" id="PTHR11941:SF54">
    <property type="entry name" value="ENOYL-COA HYDRATASE, MITOCHONDRIAL"/>
    <property type="match status" value="1"/>
</dbReference>
<reference evidence="8" key="1">
    <citation type="submission" date="2021-04" db="EMBL/GenBank/DDBJ databases">
        <authorList>
            <consortium name="Molecular Ecology Group"/>
        </authorList>
    </citation>
    <scope>NUCLEOTIDE SEQUENCE</scope>
</reference>
<proteinExistence type="inferred from homology"/>
<dbReference type="EMBL" id="CAJHNH020005779">
    <property type="protein sequence ID" value="CAG5132943.1"/>
    <property type="molecule type" value="Genomic_DNA"/>
</dbReference>
<dbReference type="FunFam" id="1.10.12.10:FF:000001">
    <property type="entry name" value="Probable enoyl-CoA hydratase, mitochondrial"/>
    <property type="match status" value="1"/>
</dbReference>
<protein>
    <recommendedName>
        <fullName evidence="6">Probable enoyl-CoA hydratase, mitochondrial</fullName>
        <ecNumber evidence="2">4.2.1.17</ecNumber>
    </recommendedName>
</protein>
<evidence type="ECO:0000256" key="7">
    <source>
        <dbReference type="RuleBase" id="RU003707"/>
    </source>
</evidence>
<evidence type="ECO:0000256" key="1">
    <source>
        <dbReference type="ARBA" id="ARBA00005254"/>
    </source>
</evidence>
<dbReference type="EC" id="4.2.1.17" evidence="2"/>
<keyword evidence="9" id="KW-1185">Reference proteome</keyword>